<dbReference type="SMART" id="SM00034">
    <property type="entry name" value="CLECT"/>
    <property type="match status" value="1"/>
</dbReference>
<dbReference type="Pfam" id="PF00059">
    <property type="entry name" value="Lectin_C"/>
    <property type="match status" value="1"/>
</dbReference>
<dbReference type="InterPro" id="IPR016186">
    <property type="entry name" value="C-type_lectin-like/link_sf"/>
</dbReference>
<dbReference type="PANTHER" id="PTHR22803">
    <property type="entry name" value="MANNOSE, PHOSPHOLIPASE, LECTIN RECEPTOR RELATED"/>
    <property type="match status" value="1"/>
</dbReference>
<dbReference type="AlphaFoldDB" id="A0A7N8YFF3"/>
<evidence type="ECO:0000256" key="2">
    <source>
        <dbReference type="ARBA" id="ARBA00023157"/>
    </source>
</evidence>
<reference evidence="4" key="1">
    <citation type="submission" date="2025-08" db="UniProtKB">
        <authorList>
            <consortium name="Ensembl"/>
        </authorList>
    </citation>
    <scope>IDENTIFICATION</scope>
</reference>
<reference evidence="4" key="2">
    <citation type="submission" date="2025-09" db="UniProtKB">
        <authorList>
            <consortium name="Ensembl"/>
        </authorList>
    </citation>
    <scope>IDENTIFICATION</scope>
</reference>
<dbReference type="InParanoid" id="A0A7N8YFF3"/>
<organism evidence="4 5">
    <name type="scientific">Mastacembelus armatus</name>
    <name type="common">zig-zag eel</name>
    <dbReference type="NCBI Taxonomy" id="205130"/>
    <lineage>
        <taxon>Eukaryota</taxon>
        <taxon>Metazoa</taxon>
        <taxon>Chordata</taxon>
        <taxon>Craniata</taxon>
        <taxon>Vertebrata</taxon>
        <taxon>Euteleostomi</taxon>
        <taxon>Actinopterygii</taxon>
        <taxon>Neopterygii</taxon>
        <taxon>Teleostei</taxon>
        <taxon>Neoteleostei</taxon>
        <taxon>Acanthomorphata</taxon>
        <taxon>Anabantaria</taxon>
        <taxon>Synbranchiformes</taxon>
        <taxon>Mastacembelidae</taxon>
        <taxon>Mastacembelus</taxon>
    </lineage>
</organism>
<dbReference type="Ensembl" id="ENSMAMT00000060667.1">
    <property type="protein sequence ID" value="ENSMAMP00000064285.1"/>
    <property type="gene ID" value="ENSMAMG00000020848.2"/>
</dbReference>
<dbReference type="PROSITE" id="PS00615">
    <property type="entry name" value="C_TYPE_LECTIN_1"/>
    <property type="match status" value="1"/>
</dbReference>
<dbReference type="GeneTree" id="ENSGT01030000234575"/>
<name>A0A7N8YFF3_9TELE</name>
<dbReference type="GO" id="GO:0030246">
    <property type="term" value="F:carbohydrate binding"/>
    <property type="evidence" value="ECO:0007669"/>
    <property type="project" value="UniProtKB-KW"/>
</dbReference>
<dbReference type="InterPro" id="IPR018378">
    <property type="entry name" value="C-type_lectin_CS"/>
</dbReference>
<dbReference type="InterPro" id="IPR050111">
    <property type="entry name" value="C-type_lectin/snaclec_domain"/>
</dbReference>
<dbReference type="InterPro" id="IPR033989">
    <property type="entry name" value="CD209-like_CTLD"/>
</dbReference>
<protein>
    <submittedName>
        <fullName evidence="4">CD209 antigen-like protein E</fullName>
    </submittedName>
</protein>
<dbReference type="PROSITE" id="PS50041">
    <property type="entry name" value="C_TYPE_LECTIN_2"/>
    <property type="match status" value="1"/>
</dbReference>
<proteinExistence type="predicted"/>
<dbReference type="SUPFAM" id="SSF56436">
    <property type="entry name" value="C-type lectin-like"/>
    <property type="match status" value="1"/>
</dbReference>
<keyword evidence="5" id="KW-1185">Reference proteome</keyword>
<accession>A0A7N8YFF3</accession>
<dbReference type="Gene3D" id="3.10.100.10">
    <property type="entry name" value="Mannose-Binding Protein A, subunit A"/>
    <property type="match status" value="1"/>
</dbReference>
<evidence type="ECO:0000256" key="1">
    <source>
        <dbReference type="ARBA" id="ARBA00022734"/>
    </source>
</evidence>
<feature type="domain" description="C-type lectin" evidence="3">
    <location>
        <begin position="60"/>
        <end position="176"/>
    </location>
</feature>
<dbReference type="InterPro" id="IPR001304">
    <property type="entry name" value="C-type_lectin-like"/>
</dbReference>
<evidence type="ECO:0000313" key="5">
    <source>
        <dbReference type="Proteomes" id="UP000261640"/>
    </source>
</evidence>
<evidence type="ECO:0000259" key="3">
    <source>
        <dbReference type="PROSITE" id="PS50041"/>
    </source>
</evidence>
<keyword evidence="2" id="KW-1015">Disulfide bond</keyword>
<sequence>DGVSVRRSAAELSTIKANLTERLQDSINHISSMTKERDLLNTSLIQLTEETNRLKSLCSCYLLSTQAGSWDKGRQDCRDREAELVTIDSYEEQVFVSALNKKDTWLGLNDIETEGTWKWADGTALTVKYWTMNQPDNGNGDPQYGEEDCGHFYHATKADGNWNDLRCNSILQWICEKMA</sequence>
<keyword evidence="1" id="KW-0430">Lectin</keyword>
<dbReference type="CDD" id="cd03590">
    <property type="entry name" value="CLECT_DC-SIGN_like"/>
    <property type="match status" value="1"/>
</dbReference>
<dbReference type="Proteomes" id="UP000261640">
    <property type="component" value="Unplaced"/>
</dbReference>
<dbReference type="InterPro" id="IPR016187">
    <property type="entry name" value="CTDL_fold"/>
</dbReference>
<evidence type="ECO:0000313" key="4">
    <source>
        <dbReference type="Ensembl" id="ENSMAMP00000064285.1"/>
    </source>
</evidence>